<dbReference type="InterPro" id="IPR007274">
    <property type="entry name" value="Cop_transporter"/>
</dbReference>
<organism evidence="6 7">
    <name type="scientific">Caenorhabditis angaria</name>
    <dbReference type="NCBI Taxonomy" id="860376"/>
    <lineage>
        <taxon>Eukaryota</taxon>
        <taxon>Metazoa</taxon>
        <taxon>Ecdysozoa</taxon>
        <taxon>Nematoda</taxon>
        <taxon>Chromadorea</taxon>
        <taxon>Rhabditida</taxon>
        <taxon>Rhabditina</taxon>
        <taxon>Rhabditomorpha</taxon>
        <taxon>Rhabditoidea</taxon>
        <taxon>Rhabditidae</taxon>
        <taxon>Peloderinae</taxon>
        <taxon>Caenorhabditis</taxon>
    </lineage>
</organism>
<keyword evidence="7" id="KW-1185">Reference proteome</keyword>
<accession>A0A9P1I5R8</accession>
<keyword evidence="5" id="KW-0732">Signal</keyword>
<dbReference type="PANTHER" id="PTHR12483">
    <property type="entry name" value="SOLUTE CARRIER FAMILY 31 COPPER TRANSPORTERS"/>
    <property type="match status" value="1"/>
</dbReference>
<keyword evidence="4" id="KW-0186">Copper</keyword>
<dbReference type="GO" id="GO:0016020">
    <property type="term" value="C:membrane"/>
    <property type="evidence" value="ECO:0007669"/>
    <property type="project" value="UniProtKB-SubCell"/>
</dbReference>
<reference evidence="6" key="1">
    <citation type="submission" date="2022-11" db="EMBL/GenBank/DDBJ databases">
        <authorList>
            <person name="Kikuchi T."/>
        </authorList>
    </citation>
    <scope>NUCLEOTIDE SEQUENCE</scope>
    <source>
        <strain evidence="6">PS1010</strain>
    </source>
</reference>
<evidence type="ECO:0000313" key="7">
    <source>
        <dbReference type="Proteomes" id="UP001152747"/>
    </source>
</evidence>
<evidence type="ECO:0000313" key="6">
    <source>
        <dbReference type="EMBL" id="CAI5438703.1"/>
    </source>
</evidence>
<comment type="caution">
    <text evidence="6">The sequence shown here is derived from an EMBL/GenBank/DDBJ whole genome shotgun (WGS) entry which is preliminary data.</text>
</comment>
<keyword evidence="4" id="KW-0406">Ion transport</keyword>
<feature type="signal peptide" evidence="5">
    <location>
        <begin position="1"/>
        <end position="22"/>
    </location>
</feature>
<sequence>MSVAKTIILVVISLYLLCNVSAKNPDYETSVENFLDELDGKEVKPIRKQKEHEHSHHNHNMEGHIMKMWFHGGYEEVILFEFWRTDSIFGIVLSCAAIFIMGATYEGVKWFRVFLSQNYAICTHFNHNKSCVEIALQTRTSNQSSSSRNQTVNSKILQNEPFVVSNNTVNRSRFSQSFSPFSTQRLIQGLLYVIQLILAYWLMLIVMTYNTYLTIAVVLGAGFGHWLFAVLQLRNSDGETTDSFQTDACH</sequence>
<dbReference type="AlphaFoldDB" id="A0A9P1I5R8"/>
<evidence type="ECO:0000256" key="1">
    <source>
        <dbReference type="ARBA" id="ARBA00022692"/>
    </source>
</evidence>
<feature type="chain" id="PRO_5040105479" description="Copper transport protein" evidence="5">
    <location>
        <begin position="23"/>
        <end position="250"/>
    </location>
</feature>
<proteinExistence type="inferred from homology"/>
<feature type="transmembrane region" description="Helical" evidence="4">
    <location>
        <begin position="88"/>
        <end position="108"/>
    </location>
</feature>
<keyword evidence="2 4" id="KW-1133">Transmembrane helix</keyword>
<gene>
    <name evidence="6" type="ORF">CAMP_LOCUS1340</name>
</gene>
<dbReference type="PANTHER" id="PTHR12483:SF127">
    <property type="entry name" value="COPPER TRANSPORT PROTEIN"/>
    <property type="match status" value="1"/>
</dbReference>
<dbReference type="OrthoDB" id="161814at2759"/>
<dbReference type="EMBL" id="CANHGI010000001">
    <property type="protein sequence ID" value="CAI5438703.1"/>
    <property type="molecule type" value="Genomic_DNA"/>
</dbReference>
<evidence type="ECO:0000256" key="3">
    <source>
        <dbReference type="ARBA" id="ARBA00023136"/>
    </source>
</evidence>
<dbReference type="Pfam" id="PF04145">
    <property type="entry name" value="Ctr"/>
    <property type="match status" value="1"/>
</dbReference>
<keyword evidence="4" id="KW-0187">Copper transport</keyword>
<evidence type="ECO:0000256" key="4">
    <source>
        <dbReference type="RuleBase" id="RU367022"/>
    </source>
</evidence>
<feature type="transmembrane region" description="Helical" evidence="4">
    <location>
        <begin position="212"/>
        <end position="231"/>
    </location>
</feature>
<comment type="similarity">
    <text evidence="4">Belongs to the copper transporter (Ctr) (TC 1.A.56) family. SLC31A subfamily.</text>
</comment>
<name>A0A9P1I5R8_9PELO</name>
<keyword evidence="1 4" id="KW-0812">Transmembrane</keyword>
<dbReference type="Proteomes" id="UP001152747">
    <property type="component" value="Unassembled WGS sequence"/>
</dbReference>
<feature type="transmembrane region" description="Helical" evidence="4">
    <location>
        <begin position="186"/>
        <end position="206"/>
    </location>
</feature>
<evidence type="ECO:0000256" key="2">
    <source>
        <dbReference type="ARBA" id="ARBA00022989"/>
    </source>
</evidence>
<comment type="subcellular location">
    <subcellularLocation>
        <location evidence="4">Membrane</location>
        <topology evidence="4">Multi-pass membrane protein</topology>
    </subcellularLocation>
</comment>
<protein>
    <recommendedName>
        <fullName evidence="4">Copper transport protein</fullName>
    </recommendedName>
</protein>
<keyword evidence="4" id="KW-0813">Transport</keyword>
<keyword evidence="3 4" id="KW-0472">Membrane</keyword>
<dbReference type="GO" id="GO:0005375">
    <property type="term" value="F:copper ion transmembrane transporter activity"/>
    <property type="evidence" value="ECO:0007669"/>
    <property type="project" value="UniProtKB-UniRule"/>
</dbReference>
<evidence type="ECO:0000256" key="5">
    <source>
        <dbReference type="SAM" id="SignalP"/>
    </source>
</evidence>